<keyword evidence="3" id="KW-1185">Reference proteome</keyword>
<protein>
    <submittedName>
        <fullName evidence="2">Uncharacterized protein</fullName>
    </submittedName>
</protein>
<name>A0A6A6UV71_9PEZI</name>
<organism evidence="2 3">
    <name type="scientific">Microthyrium microscopicum</name>
    <dbReference type="NCBI Taxonomy" id="703497"/>
    <lineage>
        <taxon>Eukaryota</taxon>
        <taxon>Fungi</taxon>
        <taxon>Dikarya</taxon>
        <taxon>Ascomycota</taxon>
        <taxon>Pezizomycotina</taxon>
        <taxon>Dothideomycetes</taxon>
        <taxon>Dothideomycetes incertae sedis</taxon>
        <taxon>Microthyriales</taxon>
        <taxon>Microthyriaceae</taxon>
        <taxon>Microthyrium</taxon>
    </lineage>
</organism>
<evidence type="ECO:0000256" key="1">
    <source>
        <dbReference type="SAM" id="MobiDB-lite"/>
    </source>
</evidence>
<feature type="compositionally biased region" description="Polar residues" evidence="1">
    <location>
        <begin position="224"/>
        <end position="241"/>
    </location>
</feature>
<sequence>MDFFRPQALYREPNNSSIQSGRLSYVSLGDRFDLDPQTVRKLLESQDWVVHSSDESDLLTLNEQARVIESLQGKAGSAFVSATDFSASENINLRTLETILARHKGDRLSNDINSSDFGAKPLGLFYFTTTLRQNLESDLTAQLRDAQQNNRKITIAKDKFRGLSPETCLLILQPVVEKESIHGTFSIQRNDLHFVPDSYTEQMRSQLLERVASGDDSYLELSKSPGQNQATSNGSTISSGQDDPRISIVSGYAVSNKFLDSKVAFIRSSSSEGAVAIPPVLAELPEALRPDVLDLLKVRLTQQEGDQVSVLEDYAVNCQWTARIEVEAIKLASDLADQTWEQDTQLKPKTSALKTRLRDLVVAKLISDPKLVDTIWKQTPPSLSSAMQEAFATRLESLETDCDEQFVALWTSRVVDKSRIYVQGLDSLKDEALKTQLEDVLRSHIATELLPGVIARAKKKHLIRSTQLKLSSRLPKLHAAKEESDSLRGLLDVLETFNRKIGIPDFTETELQEKKKAQIQDMVRVIQKDQDPPRLFLSTIIVLQASSHEGVLYALGKSAPKLLKQLKPSITEETAARLELLKDAVKAGKVTTKMKDEMREIAATAAEHITSSGSLI</sequence>
<feature type="region of interest" description="Disordered" evidence="1">
    <location>
        <begin position="218"/>
        <end position="242"/>
    </location>
</feature>
<evidence type="ECO:0000313" key="2">
    <source>
        <dbReference type="EMBL" id="KAF2675317.1"/>
    </source>
</evidence>
<proteinExistence type="predicted"/>
<dbReference type="Proteomes" id="UP000799302">
    <property type="component" value="Unassembled WGS sequence"/>
</dbReference>
<evidence type="ECO:0000313" key="3">
    <source>
        <dbReference type="Proteomes" id="UP000799302"/>
    </source>
</evidence>
<accession>A0A6A6UV71</accession>
<reference evidence="2" key="1">
    <citation type="journal article" date="2020" name="Stud. Mycol.">
        <title>101 Dothideomycetes genomes: a test case for predicting lifestyles and emergence of pathogens.</title>
        <authorList>
            <person name="Haridas S."/>
            <person name="Albert R."/>
            <person name="Binder M."/>
            <person name="Bloem J."/>
            <person name="Labutti K."/>
            <person name="Salamov A."/>
            <person name="Andreopoulos B."/>
            <person name="Baker S."/>
            <person name="Barry K."/>
            <person name="Bills G."/>
            <person name="Bluhm B."/>
            <person name="Cannon C."/>
            <person name="Castanera R."/>
            <person name="Culley D."/>
            <person name="Daum C."/>
            <person name="Ezra D."/>
            <person name="Gonzalez J."/>
            <person name="Henrissat B."/>
            <person name="Kuo A."/>
            <person name="Liang C."/>
            <person name="Lipzen A."/>
            <person name="Lutzoni F."/>
            <person name="Magnuson J."/>
            <person name="Mondo S."/>
            <person name="Nolan M."/>
            <person name="Ohm R."/>
            <person name="Pangilinan J."/>
            <person name="Park H.-J."/>
            <person name="Ramirez L."/>
            <person name="Alfaro M."/>
            <person name="Sun H."/>
            <person name="Tritt A."/>
            <person name="Yoshinaga Y."/>
            <person name="Zwiers L.-H."/>
            <person name="Turgeon B."/>
            <person name="Goodwin S."/>
            <person name="Spatafora J."/>
            <person name="Crous P."/>
            <person name="Grigoriev I."/>
        </authorList>
    </citation>
    <scope>NUCLEOTIDE SEQUENCE</scope>
    <source>
        <strain evidence="2">CBS 115976</strain>
    </source>
</reference>
<dbReference type="OrthoDB" id="3935714at2759"/>
<dbReference type="EMBL" id="MU004230">
    <property type="protein sequence ID" value="KAF2675317.1"/>
    <property type="molecule type" value="Genomic_DNA"/>
</dbReference>
<gene>
    <name evidence="2" type="ORF">BT63DRAFT_34350</name>
</gene>
<dbReference type="AlphaFoldDB" id="A0A6A6UV71"/>